<dbReference type="SUPFAM" id="SSF53335">
    <property type="entry name" value="S-adenosyl-L-methionine-dependent methyltransferases"/>
    <property type="match status" value="1"/>
</dbReference>
<dbReference type="Gene3D" id="3.40.50.150">
    <property type="entry name" value="Vaccinia Virus protein VP39"/>
    <property type="match status" value="1"/>
</dbReference>
<dbReference type="GO" id="GO:0008168">
    <property type="term" value="F:methyltransferase activity"/>
    <property type="evidence" value="ECO:0007669"/>
    <property type="project" value="UniProtKB-KW"/>
</dbReference>
<reference evidence="3 4" key="1">
    <citation type="journal article" date="2013" name="PLoS Genet.">
        <title>The genome and development-dependent transcriptomes of Pyronema confluens: a window into fungal evolution.</title>
        <authorList>
            <person name="Traeger S."/>
            <person name="Altegoer F."/>
            <person name="Freitag M."/>
            <person name="Gabaldon T."/>
            <person name="Kempken F."/>
            <person name="Kumar A."/>
            <person name="Marcet-Houben M."/>
            <person name="Poggeler S."/>
            <person name="Stajich J.E."/>
            <person name="Nowrousian M."/>
        </authorList>
    </citation>
    <scope>NUCLEOTIDE SEQUENCE [LARGE SCALE GENOMIC DNA]</scope>
    <source>
        <strain evidence="4">CBS 100304</strain>
        <tissue evidence="3">Vegetative mycelium</tissue>
    </source>
</reference>
<name>U4L0G5_PYROM</name>
<sequence length="422" mass="46926">MSDTSSPYSPNASNDSTEPLATENPASDEHVPLCTAEFHANNLAFRAHLLATSPLFAELAALRDEGWKSAAADAYFAVKRARAMQYKNKAQGKIQFGMYKRIIENLHRDLGIFDLRSSSRSSSPTTYASSVASSDVSFGFTNLTLRPDIQDSEEPIKILDLCCAPGGFISVATGHLPTAQIHGITLPVRLGGFHVLKTRLPKASAAILQADLTMFAGEFGFTADDIPPEHPDAKLFDFQRPFEGHEYDLVHYDGQVLVTHKRGEHREKYEATRLMNSQLIMALQRLKPGGTLVAVMHKAESWNTVLLLKALSEISEEVRTWKPTTAFGIHSNFFIVAKGVDRVCEKAQRALERWRSLWWQATAGQSPFKDDVGGSEETFREVMEMEDRIRKWGEEAWKVQIDALKKAEFIRAAREAGGTAAQ</sequence>
<dbReference type="STRING" id="1076935.U4L0G5"/>
<dbReference type="EMBL" id="HF935364">
    <property type="protein sequence ID" value="CCX07698.1"/>
    <property type="molecule type" value="Genomic_DNA"/>
</dbReference>
<dbReference type="InterPro" id="IPR002877">
    <property type="entry name" value="RNA_MeTrfase_FtsJ_dom"/>
</dbReference>
<organism evidence="3 4">
    <name type="scientific">Pyronema omphalodes (strain CBS 100304)</name>
    <name type="common">Pyronema confluens</name>
    <dbReference type="NCBI Taxonomy" id="1076935"/>
    <lineage>
        <taxon>Eukaryota</taxon>
        <taxon>Fungi</taxon>
        <taxon>Dikarya</taxon>
        <taxon>Ascomycota</taxon>
        <taxon>Pezizomycotina</taxon>
        <taxon>Pezizomycetes</taxon>
        <taxon>Pezizales</taxon>
        <taxon>Pyronemataceae</taxon>
        <taxon>Pyronema</taxon>
    </lineage>
</organism>
<proteinExistence type="predicted"/>
<keyword evidence="4" id="KW-1185">Reference proteome</keyword>
<evidence type="ECO:0000313" key="3">
    <source>
        <dbReference type="EMBL" id="CCX07698.1"/>
    </source>
</evidence>
<dbReference type="OrthoDB" id="417125at2759"/>
<dbReference type="GO" id="GO:0032259">
    <property type="term" value="P:methylation"/>
    <property type="evidence" value="ECO:0007669"/>
    <property type="project" value="UniProtKB-KW"/>
</dbReference>
<feature type="compositionally biased region" description="Polar residues" evidence="1">
    <location>
        <begin position="1"/>
        <end position="19"/>
    </location>
</feature>
<dbReference type="Proteomes" id="UP000018144">
    <property type="component" value="Unassembled WGS sequence"/>
</dbReference>
<evidence type="ECO:0000256" key="1">
    <source>
        <dbReference type="SAM" id="MobiDB-lite"/>
    </source>
</evidence>
<protein>
    <submittedName>
        <fullName evidence="3">Similar to Ribosomal RNA large subunit methyltransferase E acc. no. Q9A7V4</fullName>
    </submittedName>
</protein>
<feature type="domain" description="Ribosomal RNA methyltransferase FtsJ" evidence="2">
    <location>
        <begin position="157"/>
        <end position="339"/>
    </location>
</feature>
<accession>U4L0G5</accession>
<evidence type="ECO:0000259" key="2">
    <source>
        <dbReference type="Pfam" id="PF01728"/>
    </source>
</evidence>
<dbReference type="AlphaFoldDB" id="U4L0G5"/>
<dbReference type="eggNOG" id="ENOG502S5H8">
    <property type="taxonomic scope" value="Eukaryota"/>
</dbReference>
<keyword evidence="3" id="KW-0808">Transferase</keyword>
<feature type="region of interest" description="Disordered" evidence="1">
    <location>
        <begin position="1"/>
        <end position="27"/>
    </location>
</feature>
<evidence type="ECO:0000313" key="4">
    <source>
        <dbReference type="Proteomes" id="UP000018144"/>
    </source>
</evidence>
<dbReference type="Pfam" id="PF01728">
    <property type="entry name" value="FtsJ"/>
    <property type="match status" value="1"/>
</dbReference>
<gene>
    <name evidence="3" type="ORF">PCON_07287</name>
</gene>
<keyword evidence="3" id="KW-0489">Methyltransferase</keyword>
<dbReference type="InterPro" id="IPR029063">
    <property type="entry name" value="SAM-dependent_MTases_sf"/>
</dbReference>